<evidence type="ECO:0000313" key="3">
    <source>
        <dbReference type="Proteomes" id="UP001589854"/>
    </source>
</evidence>
<dbReference type="InterPro" id="IPR014794">
    <property type="entry name" value="DUF1779"/>
</dbReference>
<dbReference type="Gene3D" id="3.30.360.40">
    <property type="entry name" value="YwmB-like"/>
    <property type="match status" value="1"/>
</dbReference>
<dbReference type="Pfam" id="PF08680">
    <property type="entry name" value="DUF1779"/>
    <property type="match status" value="1"/>
</dbReference>
<accession>A0ABV6GFN4</accession>
<organism evidence="2 3">
    <name type="scientific">Metabacillus herbersteinensis</name>
    <dbReference type="NCBI Taxonomy" id="283816"/>
    <lineage>
        <taxon>Bacteria</taxon>
        <taxon>Bacillati</taxon>
        <taxon>Bacillota</taxon>
        <taxon>Bacilli</taxon>
        <taxon>Bacillales</taxon>
        <taxon>Bacillaceae</taxon>
        <taxon>Metabacillus</taxon>
    </lineage>
</organism>
<comment type="caution">
    <text evidence="2">The sequence shown here is derived from an EMBL/GenBank/DDBJ whole genome shotgun (WGS) entry which is preliminary data.</text>
</comment>
<feature type="chain" id="PRO_5046790790" evidence="1">
    <location>
        <begin position="29"/>
        <end position="244"/>
    </location>
</feature>
<dbReference type="EMBL" id="JBHLVO010000010">
    <property type="protein sequence ID" value="MFC0272491.1"/>
    <property type="molecule type" value="Genomic_DNA"/>
</dbReference>
<gene>
    <name evidence="2" type="ORF">ACFFIX_13700</name>
</gene>
<dbReference type="Gene3D" id="3.30.2030.10">
    <property type="entry name" value="YwmB-like"/>
    <property type="match status" value="1"/>
</dbReference>
<evidence type="ECO:0000313" key="2">
    <source>
        <dbReference type="EMBL" id="MFC0272491.1"/>
    </source>
</evidence>
<dbReference type="InterPro" id="IPR036209">
    <property type="entry name" value="YwmB-like_sf"/>
</dbReference>
<dbReference type="RefSeq" id="WP_378934835.1">
    <property type="nucleotide sequence ID" value="NZ_JBHLVO010000010.1"/>
</dbReference>
<proteinExistence type="predicted"/>
<reference evidence="2 3" key="1">
    <citation type="submission" date="2024-09" db="EMBL/GenBank/DDBJ databases">
        <authorList>
            <person name="Sun Q."/>
            <person name="Mori K."/>
        </authorList>
    </citation>
    <scope>NUCLEOTIDE SEQUENCE [LARGE SCALE GENOMIC DNA]</scope>
    <source>
        <strain evidence="2 3">CCM 7228</strain>
    </source>
</reference>
<dbReference type="SUPFAM" id="SSF143842">
    <property type="entry name" value="YwmB-like"/>
    <property type="match status" value="1"/>
</dbReference>
<sequence>MKKRNNTLVILIFTVFVLMTLFTNHSGAANNEATISTILTGMQNQNISVDEWSLYTKKTVDLNSIQEVKQLTEQYRQYKWRYEETDDVYKAIGIFKNEEKNVTEKLQLLSTLTNHHSQSYILYELKATGSRGNEKELHDYFKSQSFDIFHENTTIFTCVKGHLDDMMKDVLHGKSEDLLKEFNAVPIEQMKEQYFVSVSAKTSVWDESIPTVKGNMNIQIALRSAGLGDKTTVVVGTPIITSEY</sequence>
<name>A0ABV6GFN4_9BACI</name>
<protein>
    <submittedName>
        <fullName evidence="2">YwmB family TATA-box binding protein</fullName>
    </submittedName>
</protein>
<keyword evidence="1" id="KW-0732">Signal</keyword>
<keyword evidence="3" id="KW-1185">Reference proteome</keyword>
<dbReference type="Proteomes" id="UP001589854">
    <property type="component" value="Unassembled WGS sequence"/>
</dbReference>
<evidence type="ECO:0000256" key="1">
    <source>
        <dbReference type="SAM" id="SignalP"/>
    </source>
</evidence>
<feature type="signal peptide" evidence="1">
    <location>
        <begin position="1"/>
        <end position="28"/>
    </location>
</feature>